<evidence type="ECO:0000259" key="2">
    <source>
        <dbReference type="PROSITE" id="PS50198"/>
    </source>
</evidence>
<evidence type="ECO:0000256" key="1">
    <source>
        <dbReference type="PROSITE-ProRule" id="PRU00278"/>
    </source>
</evidence>
<name>A0A4Q7P0K8_9FLAO</name>
<dbReference type="GO" id="GO:0003755">
    <property type="term" value="F:peptidyl-prolyl cis-trans isomerase activity"/>
    <property type="evidence" value="ECO:0007669"/>
    <property type="project" value="UniProtKB-KW"/>
</dbReference>
<dbReference type="InterPro" id="IPR046357">
    <property type="entry name" value="PPIase_dom_sf"/>
</dbReference>
<protein>
    <submittedName>
        <fullName evidence="3">Peptidyl-prolyl cis-trans isomerase SurA</fullName>
    </submittedName>
</protein>
<accession>A0A4Q7P0K8</accession>
<evidence type="ECO:0000313" key="4">
    <source>
        <dbReference type="Proteomes" id="UP000292262"/>
    </source>
</evidence>
<dbReference type="RefSeq" id="WP_130286338.1">
    <property type="nucleotide sequence ID" value="NZ_SGXE01000002.1"/>
</dbReference>
<reference evidence="3 4" key="1">
    <citation type="submission" date="2019-02" db="EMBL/GenBank/DDBJ databases">
        <title>Genomic Encyclopedia of Type Strains, Phase IV (KMG-IV): sequencing the most valuable type-strain genomes for metagenomic binning, comparative biology and taxonomic classification.</title>
        <authorList>
            <person name="Goeker M."/>
        </authorList>
    </citation>
    <scope>NUCLEOTIDE SEQUENCE [LARGE SCALE GENOMIC DNA]</scope>
    <source>
        <strain evidence="3 4">DSM 17196</strain>
    </source>
</reference>
<evidence type="ECO:0000313" key="3">
    <source>
        <dbReference type="EMBL" id="RZS93194.1"/>
    </source>
</evidence>
<dbReference type="Proteomes" id="UP000292262">
    <property type="component" value="Unassembled WGS sequence"/>
</dbReference>
<dbReference type="Pfam" id="PF00639">
    <property type="entry name" value="Rotamase"/>
    <property type="match status" value="2"/>
</dbReference>
<dbReference type="EMBL" id="SGXE01000002">
    <property type="protein sequence ID" value="RZS93194.1"/>
    <property type="molecule type" value="Genomic_DNA"/>
</dbReference>
<sequence>MHKSFYLLFVGLIICTSLWSQSNEENLLSVNNTPVSVAEFKKVYLKNIDLVKDESQKDIDEYLNLFINYKLKIEEAKALGFDKKPTYQKELEGYKKQLASGYLTDTKATEELVKEAYERTLKRVNASHILIRLASDATPQDTLEAYNRIAMIRDKIVTEKKDFNTLAKQYSEDPSAKQNGGNLGWFSAFSMVYDFENAAFTTKVGEVSAPFRTQFGYHILKVNAKEDKQGEVSVAHIMIADENGTKKEEALAQIQKIEAQLKNGAPFDTLAKEFSDDKNTAKNGGRINRFAKGELNSEIFENAAFALQEPGEISAPVKTQYGWHIIKLLQKHPIETFEALKPELTKKVTRDVRSKKITESFINSLKEKYNIQEDQSVVAYFVSELEIGKSLEALLANEKEMNQPLFNIKDTTISYGDFAEYIKPRQVRLTKAKDKDNFITSLYDNFFSSTLLTYYKDNLERDNQEFASVLKEYKEGLLLFDLMEFKVWGAAKEDTTALQNYYKANPSKYTKPITYSVVKASSNNRAKIDALVIALNADKQFEELKSSFSDNKNESVLISKVELEEEDASLAHLKTKKKGVYDISTDDGYHTLVYIENIIPERVQPFDKVKGAVINDYQEYIEGQWLQELRDKYTVEVNKKVLKGVKKELNQ</sequence>
<dbReference type="Pfam" id="PF13145">
    <property type="entry name" value="Rotamase_2"/>
    <property type="match status" value="1"/>
</dbReference>
<dbReference type="InterPro" id="IPR000297">
    <property type="entry name" value="PPIase_PpiC"/>
</dbReference>
<dbReference type="OrthoDB" id="14196at2"/>
<keyword evidence="1 3" id="KW-0413">Isomerase</keyword>
<dbReference type="PROSITE" id="PS50198">
    <property type="entry name" value="PPIC_PPIASE_2"/>
    <property type="match status" value="2"/>
</dbReference>
<comment type="caution">
    <text evidence="3">The sequence shown here is derived from an EMBL/GenBank/DDBJ whole genome shotgun (WGS) entry which is preliminary data.</text>
</comment>
<dbReference type="AlphaFoldDB" id="A0A4Q7P0K8"/>
<dbReference type="PANTHER" id="PTHR47245:SF2">
    <property type="entry name" value="PEPTIDYL-PROLYL CIS-TRANS ISOMERASE HP_0175-RELATED"/>
    <property type="match status" value="1"/>
</dbReference>
<dbReference type="InterPro" id="IPR050245">
    <property type="entry name" value="PrsA_foldase"/>
</dbReference>
<organism evidence="3 4">
    <name type="scientific">Aquimarina brevivitae</name>
    <dbReference type="NCBI Taxonomy" id="323412"/>
    <lineage>
        <taxon>Bacteria</taxon>
        <taxon>Pseudomonadati</taxon>
        <taxon>Bacteroidota</taxon>
        <taxon>Flavobacteriia</taxon>
        <taxon>Flavobacteriales</taxon>
        <taxon>Flavobacteriaceae</taxon>
        <taxon>Aquimarina</taxon>
    </lineage>
</organism>
<proteinExistence type="predicted"/>
<dbReference type="SUPFAM" id="SSF54534">
    <property type="entry name" value="FKBP-like"/>
    <property type="match status" value="2"/>
</dbReference>
<dbReference type="PANTHER" id="PTHR47245">
    <property type="entry name" value="PEPTIDYLPROLYL ISOMERASE"/>
    <property type="match status" value="1"/>
</dbReference>
<feature type="domain" description="PpiC" evidence="2">
    <location>
        <begin position="121"/>
        <end position="224"/>
    </location>
</feature>
<keyword evidence="1" id="KW-0697">Rotamase</keyword>
<gene>
    <name evidence="3" type="ORF">EV197_1765</name>
</gene>
<dbReference type="Gene3D" id="3.10.50.40">
    <property type="match status" value="2"/>
</dbReference>
<feature type="domain" description="PpiC" evidence="2">
    <location>
        <begin position="229"/>
        <end position="330"/>
    </location>
</feature>
<keyword evidence="4" id="KW-1185">Reference proteome</keyword>